<dbReference type="Pfam" id="PF00782">
    <property type="entry name" value="DSPc"/>
    <property type="match status" value="1"/>
</dbReference>
<evidence type="ECO:0000256" key="2">
    <source>
        <dbReference type="ARBA" id="ARBA00013064"/>
    </source>
</evidence>
<evidence type="ECO:0000256" key="4">
    <source>
        <dbReference type="ARBA" id="ARBA00022912"/>
    </source>
</evidence>
<dbReference type="SMART" id="SM00195">
    <property type="entry name" value="DSPc"/>
    <property type="match status" value="1"/>
</dbReference>
<dbReference type="InterPro" id="IPR000340">
    <property type="entry name" value="Dual-sp_phosphatase_cat-dom"/>
</dbReference>
<dbReference type="InterPro" id="IPR008343">
    <property type="entry name" value="MKP"/>
</dbReference>
<keyword evidence="9" id="KW-1185">Reference proteome</keyword>
<dbReference type="Pfam" id="PF00581">
    <property type="entry name" value="Rhodanese"/>
    <property type="match status" value="1"/>
</dbReference>
<name>A0ABM1TCA5_LIMPO</name>
<feature type="domain" description="Rhodanese" evidence="8">
    <location>
        <begin position="23"/>
        <end position="136"/>
    </location>
</feature>
<feature type="compositionally biased region" description="Basic and acidic residues" evidence="5">
    <location>
        <begin position="670"/>
        <end position="679"/>
    </location>
</feature>
<dbReference type="InterPro" id="IPR016130">
    <property type="entry name" value="Tyr_Pase_AS"/>
</dbReference>
<keyword evidence="3" id="KW-0378">Hydrolase</keyword>
<organism evidence="9 11">
    <name type="scientific">Limulus polyphemus</name>
    <name type="common">Atlantic horseshoe crab</name>
    <dbReference type="NCBI Taxonomy" id="6850"/>
    <lineage>
        <taxon>Eukaryota</taxon>
        <taxon>Metazoa</taxon>
        <taxon>Ecdysozoa</taxon>
        <taxon>Arthropoda</taxon>
        <taxon>Chelicerata</taxon>
        <taxon>Merostomata</taxon>
        <taxon>Xiphosura</taxon>
        <taxon>Limulidae</taxon>
        <taxon>Limulus</taxon>
    </lineage>
</organism>
<dbReference type="InterPro" id="IPR000387">
    <property type="entry name" value="Tyr_Pase_dom"/>
</dbReference>
<dbReference type="PANTHER" id="PTHR10159:SF533">
    <property type="entry name" value="TYROSINE-PROTEIN PHOSPHATASE VHP-1"/>
    <property type="match status" value="1"/>
</dbReference>
<feature type="domain" description="Tyrosine specific protein phosphatases" evidence="7">
    <location>
        <begin position="228"/>
        <end position="279"/>
    </location>
</feature>
<dbReference type="SMART" id="SM00450">
    <property type="entry name" value="RHOD"/>
    <property type="match status" value="1"/>
</dbReference>
<evidence type="ECO:0000259" key="6">
    <source>
        <dbReference type="PROSITE" id="PS50054"/>
    </source>
</evidence>
<dbReference type="GeneID" id="106468788"/>
<dbReference type="CDD" id="cd01446">
    <property type="entry name" value="DSP_MapKP"/>
    <property type="match status" value="1"/>
</dbReference>
<feature type="compositionally biased region" description="Basic and acidic residues" evidence="5">
    <location>
        <begin position="364"/>
        <end position="376"/>
    </location>
</feature>
<feature type="region of interest" description="Disordered" evidence="5">
    <location>
        <begin position="335"/>
        <end position="396"/>
    </location>
</feature>
<dbReference type="InterPro" id="IPR029021">
    <property type="entry name" value="Prot-tyrosine_phosphatase-like"/>
</dbReference>
<sequence length="878" mass="99918">MASKSLPITIVDVHQLAAVVRNQIDTVLIIDSRSFLEYNTNHVASAVNVCCSKLVKRRLQQDKISVKDLLIHTCQFDIHETYDVVVYDQGSYTVDINTTDTFIAVLMKKLAQVFRSVNLVKGGFLEFQAAYPNLCEDKTWKCSPLTSLSQPCLSVMHQGPTKILPFMYLGSQSDAFNKEMLNNHNITYELNVSANCPKPDFIQDTHFMRISVNDNYSEKLLPFFPKAFQFLDKVREASGCVLVHCLAGISRSPTIAIAYVMHYLRLSSDVAYRYVKSKRVTISPNFNFLGQLLEFEKQLRNDSVLDCKPEVMSAPPDGFRQRGFYQKEKQQDLRLSLSKPESLSGENSPSEDQSPTAALSKLSFENHERDPEENGKRKQSRNALKDNSKRRKPGNHIYRSVSCTGCYFTDSKENNKDSFTDDSKLSSLVLDRTYISGYHFSSNMYTSAVTTRTCIDTTDEKFGNSQQHTLPQDSYSLASVTLNLPCPQQNSIIAFETIIEATPSNSSSTWMKSLKDDSHNSSEEKQLDWCTAIEENKAFDFSKQVTPTSYLLARDIQYDGQHTEKLKHSEEATIKSENNPSQKFAYLPVKKSVHETQLLIQKDNTLEKLDHVSGDLPFVVSNENPLGEITFEDPLSPSERHLLEEFMETDDLTNTDEIFLSRTNNIERDTYIDPDRHDSGVPASPSSVEAPLQLSRDDIQRYTKCTENTCVSSKESFKENFTEGKNSRLPKFQENILENLPGGQRLLGHNWFLSKESRKKNENREGLYRAQSCPVIADKFHQSAGLNYFDTRSTVNCGRVDSPYMRKMKLPQSEWMERTQNRLSFGSLECEHNDWKYSNFSCPDMSDFATGQRSQGSSPASVFSPTHVRRHIRMIQVS</sequence>
<evidence type="ECO:0000256" key="5">
    <source>
        <dbReference type="SAM" id="MobiDB-lite"/>
    </source>
</evidence>
<dbReference type="SUPFAM" id="SSF52821">
    <property type="entry name" value="Rhodanese/Cell cycle control phosphatase"/>
    <property type="match status" value="1"/>
</dbReference>
<keyword evidence="4" id="KW-0904">Protein phosphatase</keyword>
<feature type="domain" description="Tyrosine-protein phosphatase" evidence="6">
    <location>
        <begin position="159"/>
        <end position="301"/>
    </location>
</feature>
<dbReference type="SUPFAM" id="SSF52799">
    <property type="entry name" value="(Phosphotyrosine protein) phosphatases II"/>
    <property type="match status" value="1"/>
</dbReference>
<accession>A0ABM1TCA5</accession>
<protein>
    <recommendedName>
        <fullName evidence="2">protein-tyrosine-phosphatase</fullName>
        <ecNumber evidence="2">3.1.3.48</ecNumber>
    </recommendedName>
</protein>
<evidence type="ECO:0000259" key="8">
    <source>
        <dbReference type="PROSITE" id="PS50206"/>
    </source>
</evidence>
<dbReference type="PRINTS" id="PR01764">
    <property type="entry name" value="MAPKPHPHTASE"/>
</dbReference>
<dbReference type="Gene3D" id="3.90.190.10">
    <property type="entry name" value="Protein tyrosine phosphatase superfamily"/>
    <property type="match status" value="1"/>
</dbReference>
<comment type="similarity">
    <text evidence="1">Belongs to the protein-tyrosine phosphatase family. Non-receptor class dual specificity subfamily.</text>
</comment>
<dbReference type="CDD" id="cd14568">
    <property type="entry name" value="DSP_MKP_classIII"/>
    <property type="match status" value="1"/>
</dbReference>
<dbReference type="PANTHER" id="PTHR10159">
    <property type="entry name" value="DUAL SPECIFICITY PROTEIN PHOSPHATASE"/>
    <property type="match status" value="1"/>
</dbReference>
<gene>
    <name evidence="10 11" type="primary">LOC106468788</name>
</gene>
<feature type="region of interest" description="Disordered" evidence="5">
    <location>
        <begin position="670"/>
        <end position="691"/>
    </location>
</feature>
<dbReference type="InterPro" id="IPR036873">
    <property type="entry name" value="Rhodanese-like_dom_sf"/>
</dbReference>
<evidence type="ECO:0000313" key="11">
    <source>
        <dbReference type="RefSeq" id="XP_022253511.1"/>
    </source>
</evidence>
<evidence type="ECO:0000259" key="7">
    <source>
        <dbReference type="PROSITE" id="PS50056"/>
    </source>
</evidence>
<evidence type="ECO:0000256" key="1">
    <source>
        <dbReference type="ARBA" id="ARBA00008601"/>
    </source>
</evidence>
<dbReference type="PROSITE" id="PS50056">
    <property type="entry name" value="TYR_PHOSPHATASE_2"/>
    <property type="match status" value="1"/>
</dbReference>
<feature type="compositionally biased region" description="Polar residues" evidence="5">
    <location>
        <begin position="339"/>
        <end position="357"/>
    </location>
</feature>
<evidence type="ECO:0000313" key="9">
    <source>
        <dbReference type="Proteomes" id="UP000694941"/>
    </source>
</evidence>
<dbReference type="InterPro" id="IPR001763">
    <property type="entry name" value="Rhodanese-like_dom"/>
</dbReference>
<dbReference type="PROSITE" id="PS00383">
    <property type="entry name" value="TYR_PHOSPHATASE_1"/>
    <property type="match status" value="1"/>
</dbReference>
<dbReference type="RefSeq" id="XP_022253511.1">
    <property type="nucleotide sequence ID" value="XM_022397803.1"/>
</dbReference>
<evidence type="ECO:0000256" key="3">
    <source>
        <dbReference type="ARBA" id="ARBA00022801"/>
    </source>
</evidence>
<dbReference type="PROSITE" id="PS50054">
    <property type="entry name" value="TYR_PHOSPHATASE_DUAL"/>
    <property type="match status" value="1"/>
</dbReference>
<reference evidence="10 11" key="1">
    <citation type="submission" date="2025-05" db="UniProtKB">
        <authorList>
            <consortium name="RefSeq"/>
        </authorList>
    </citation>
    <scope>IDENTIFICATION</scope>
    <source>
        <tissue evidence="10 11">Muscle</tissue>
    </source>
</reference>
<proteinExistence type="inferred from homology"/>
<dbReference type="Proteomes" id="UP000694941">
    <property type="component" value="Unplaced"/>
</dbReference>
<dbReference type="PROSITE" id="PS50206">
    <property type="entry name" value="RHODANESE_3"/>
    <property type="match status" value="1"/>
</dbReference>
<dbReference type="Gene3D" id="3.40.250.10">
    <property type="entry name" value="Rhodanese-like domain"/>
    <property type="match status" value="1"/>
</dbReference>
<evidence type="ECO:0000313" key="10">
    <source>
        <dbReference type="RefSeq" id="XP_013784685.1"/>
    </source>
</evidence>
<dbReference type="InterPro" id="IPR020422">
    <property type="entry name" value="TYR_PHOSPHATASE_DUAL_dom"/>
</dbReference>
<dbReference type="EC" id="3.1.3.48" evidence="2"/>
<dbReference type="RefSeq" id="XP_013784685.1">
    <property type="nucleotide sequence ID" value="XM_013929231.2"/>
</dbReference>